<keyword evidence="3" id="KW-1185">Reference proteome</keyword>
<comment type="caution">
    <text evidence="2">The sequence shown here is derived from an EMBL/GenBank/DDBJ whole genome shotgun (WGS) entry which is preliminary data.</text>
</comment>
<accession>A0A9Q3H242</accession>
<dbReference type="Pfam" id="PF07727">
    <property type="entry name" value="RVT_2"/>
    <property type="match status" value="1"/>
</dbReference>
<evidence type="ECO:0000313" key="3">
    <source>
        <dbReference type="Proteomes" id="UP000765509"/>
    </source>
</evidence>
<sequence>MILSHFQHYVLHYETAPQNISSNIDEQNILKDSRRSTRRSNQALLTDVVPYSKAVGDTQEKEKWKDVMNAEFSSLMQHNTGHLVLYPKDGSTVIGGMWRLTKKRNEFGEVYRYKARWVVLGNHQVHMLHYFDTWASVGRNKTFRIMLSIVVNFNFIAYQFDVETAFLHGDLDAVVYVKQVKGFEAPGKENWVWLLN</sequence>
<gene>
    <name evidence="2" type="ORF">O181_026939</name>
</gene>
<feature type="domain" description="Reverse transcriptase Ty1/copia-type" evidence="1">
    <location>
        <begin position="80"/>
        <end position="196"/>
    </location>
</feature>
<dbReference type="EMBL" id="AVOT02009035">
    <property type="protein sequence ID" value="MBW0487224.1"/>
    <property type="molecule type" value="Genomic_DNA"/>
</dbReference>
<dbReference type="InterPro" id="IPR013103">
    <property type="entry name" value="RVT_2"/>
</dbReference>
<evidence type="ECO:0000259" key="1">
    <source>
        <dbReference type="Pfam" id="PF07727"/>
    </source>
</evidence>
<protein>
    <recommendedName>
        <fullName evidence="1">Reverse transcriptase Ty1/copia-type domain-containing protein</fullName>
    </recommendedName>
</protein>
<dbReference type="OrthoDB" id="2787706at2759"/>
<name>A0A9Q3H242_9BASI</name>
<dbReference type="AlphaFoldDB" id="A0A9Q3H242"/>
<evidence type="ECO:0000313" key="2">
    <source>
        <dbReference type="EMBL" id="MBW0487224.1"/>
    </source>
</evidence>
<dbReference type="Proteomes" id="UP000765509">
    <property type="component" value="Unassembled WGS sequence"/>
</dbReference>
<proteinExistence type="predicted"/>
<organism evidence="2 3">
    <name type="scientific">Austropuccinia psidii MF-1</name>
    <dbReference type="NCBI Taxonomy" id="1389203"/>
    <lineage>
        <taxon>Eukaryota</taxon>
        <taxon>Fungi</taxon>
        <taxon>Dikarya</taxon>
        <taxon>Basidiomycota</taxon>
        <taxon>Pucciniomycotina</taxon>
        <taxon>Pucciniomycetes</taxon>
        <taxon>Pucciniales</taxon>
        <taxon>Sphaerophragmiaceae</taxon>
        <taxon>Austropuccinia</taxon>
    </lineage>
</organism>
<reference evidence="2" key="1">
    <citation type="submission" date="2021-03" db="EMBL/GenBank/DDBJ databases">
        <title>Draft genome sequence of rust myrtle Austropuccinia psidii MF-1, a brazilian biotype.</title>
        <authorList>
            <person name="Quecine M.C."/>
            <person name="Pachon D.M.R."/>
            <person name="Bonatelli M.L."/>
            <person name="Correr F.H."/>
            <person name="Franceschini L.M."/>
            <person name="Leite T.F."/>
            <person name="Margarido G.R.A."/>
            <person name="Almeida C.A."/>
            <person name="Ferrarezi J.A."/>
            <person name="Labate C.A."/>
        </authorList>
    </citation>
    <scope>NUCLEOTIDE SEQUENCE</scope>
    <source>
        <strain evidence="2">MF-1</strain>
    </source>
</reference>